<keyword evidence="1" id="KW-1133">Transmembrane helix</keyword>
<dbReference type="STRING" id="1793963.AXI58_12655"/>
<feature type="transmembrane region" description="Helical" evidence="1">
    <location>
        <begin position="41"/>
        <end position="61"/>
    </location>
</feature>
<dbReference type="RefSeq" id="WP_061521146.1">
    <property type="nucleotide sequence ID" value="NZ_JARLZY010000005.1"/>
</dbReference>
<protein>
    <submittedName>
        <fullName evidence="2">Uncharacterized protein</fullName>
    </submittedName>
</protein>
<dbReference type="EMBL" id="LSBA01000006">
    <property type="protein sequence ID" value="KXZ21786.1"/>
    <property type="molecule type" value="Genomic_DNA"/>
</dbReference>
<dbReference type="OrthoDB" id="10013284at2"/>
<keyword evidence="1" id="KW-0812">Transmembrane</keyword>
<comment type="caution">
    <text evidence="2">The sequence shown here is derived from an EMBL/GenBank/DDBJ whole genome shotgun (WGS) entry which is preliminary data.</text>
</comment>
<gene>
    <name evidence="2" type="ORF">AXI58_12655</name>
</gene>
<organism evidence="2 3">
    <name type="scientific">Bacillus nakamurai</name>
    <dbReference type="NCBI Taxonomy" id="1793963"/>
    <lineage>
        <taxon>Bacteria</taxon>
        <taxon>Bacillati</taxon>
        <taxon>Bacillota</taxon>
        <taxon>Bacilli</taxon>
        <taxon>Bacillales</taxon>
        <taxon>Bacillaceae</taxon>
        <taxon>Bacillus</taxon>
    </lineage>
</organism>
<evidence type="ECO:0000313" key="3">
    <source>
        <dbReference type="Proteomes" id="UP000075430"/>
    </source>
</evidence>
<keyword evidence="3" id="KW-1185">Reference proteome</keyword>
<evidence type="ECO:0000256" key="1">
    <source>
        <dbReference type="SAM" id="Phobius"/>
    </source>
</evidence>
<evidence type="ECO:0000313" key="2">
    <source>
        <dbReference type="EMBL" id="KXZ21786.1"/>
    </source>
</evidence>
<dbReference type="AlphaFoldDB" id="A0A150F9B6"/>
<sequence>MMSFFRRNLIIPLKILGIFTGLLLLVSIICSFLDSLGLKSISADVYVIGSNLIVWISILIVHKSAFSSKKKPNNLEEWLDNPICEGEGFLTDLKKLDVKDLITNLERLQVALLVYCNFELAKLRMLGGYIKTRSTEGSYEILLRTILTILSGPIFLFVIRNPAIVDALKVNQSGANEVVMDITTIITIFTMFIFFVSIAVIGFYSNNKRNKLLEELIQAAIENLKDHKSN</sequence>
<accession>A0A150F9B6</accession>
<proteinExistence type="predicted"/>
<feature type="transmembrane region" description="Helical" evidence="1">
    <location>
        <begin position="141"/>
        <end position="159"/>
    </location>
</feature>
<keyword evidence="1" id="KW-0472">Membrane</keyword>
<dbReference type="Proteomes" id="UP000075430">
    <property type="component" value="Unassembled WGS sequence"/>
</dbReference>
<reference evidence="3" key="1">
    <citation type="submission" date="2016-02" db="EMBL/GenBank/DDBJ databases">
        <authorList>
            <person name="Dunlap C."/>
        </authorList>
    </citation>
    <scope>NUCLEOTIDE SEQUENCE [LARGE SCALE GENOMIC DNA]</scope>
    <source>
        <strain evidence="3">NRRL B-41092</strain>
    </source>
</reference>
<name>A0A150F9B6_9BACI</name>
<feature type="transmembrane region" description="Helical" evidence="1">
    <location>
        <begin position="179"/>
        <end position="204"/>
    </location>
</feature>